<feature type="transmembrane region" description="Helical" evidence="5">
    <location>
        <begin position="7"/>
        <end position="30"/>
    </location>
</feature>
<evidence type="ECO:0000313" key="8">
    <source>
        <dbReference type="Proteomes" id="UP001211907"/>
    </source>
</evidence>
<evidence type="ECO:0000256" key="4">
    <source>
        <dbReference type="RuleBase" id="RU361153"/>
    </source>
</evidence>
<feature type="domain" description="Glycoside hydrolase family 5" evidence="6">
    <location>
        <begin position="101"/>
        <end position="401"/>
    </location>
</feature>
<dbReference type="Proteomes" id="UP001211907">
    <property type="component" value="Unassembled WGS sequence"/>
</dbReference>
<evidence type="ECO:0000259" key="6">
    <source>
        <dbReference type="Pfam" id="PF00150"/>
    </source>
</evidence>
<dbReference type="PANTHER" id="PTHR31263:SF0">
    <property type="entry name" value="CELLULASE FAMILY PROTEIN (AFU_ORTHOLOGUE AFUA_5G14560)"/>
    <property type="match status" value="1"/>
</dbReference>
<name>A0AAD5XDY4_9FUNG</name>
<keyword evidence="8" id="KW-1185">Reference proteome</keyword>
<dbReference type="PANTHER" id="PTHR31263">
    <property type="entry name" value="CELLULASE FAMILY PROTEIN (AFU_ORTHOLOGUE AFUA_5G14560)"/>
    <property type="match status" value="1"/>
</dbReference>
<evidence type="ECO:0000256" key="1">
    <source>
        <dbReference type="ARBA" id="ARBA00005641"/>
    </source>
</evidence>
<keyword evidence="2 4" id="KW-0378">Hydrolase</keyword>
<accession>A0AAD5XDY4</accession>
<comment type="similarity">
    <text evidence="1 4">Belongs to the glycosyl hydrolase 5 (cellulase A) family.</text>
</comment>
<keyword evidence="5" id="KW-1133">Transmembrane helix</keyword>
<dbReference type="Pfam" id="PF00150">
    <property type="entry name" value="Cellulase"/>
    <property type="match status" value="1"/>
</dbReference>
<dbReference type="GO" id="GO:0000272">
    <property type="term" value="P:polysaccharide catabolic process"/>
    <property type="evidence" value="ECO:0007669"/>
    <property type="project" value="InterPro"/>
</dbReference>
<proteinExistence type="inferred from homology"/>
<dbReference type="AlphaFoldDB" id="A0AAD5XDY4"/>
<evidence type="ECO:0000256" key="3">
    <source>
        <dbReference type="ARBA" id="ARBA00023295"/>
    </source>
</evidence>
<keyword evidence="3 4" id="KW-0326">Glycosidase</keyword>
<evidence type="ECO:0000313" key="7">
    <source>
        <dbReference type="EMBL" id="KAJ3123051.1"/>
    </source>
</evidence>
<dbReference type="InterPro" id="IPR017853">
    <property type="entry name" value="GH"/>
</dbReference>
<dbReference type="EMBL" id="JADGJH010000764">
    <property type="protein sequence ID" value="KAJ3123051.1"/>
    <property type="molecule type" value="Genomic_DNA"/>
</dbReference>
<dbReference type="Gene3D" id="3.20.20.80">
    <property type="entry name" value="Glycosidases"/>
    <property type="match status" value="1"/>
</dbReference>
<organism evidence="7 8">
    <name type="scientific">Physocladia obscura</name>
    <dbReference type="NCBI Taxonomy" id="109957"/>
    <lineage>
        <taxon>Eukaryota</taxon>
        <taxon>Fungi</taxon>
        <taxon>Fungi incertae sedis</taxon>
        <taxon>Chytridiomycota</taxon>
        <taxon>Chytridiomycota incertae sedis</taxon>
        <taxon>Chytridiomycetes</taxon>
        <taxon>Chytridiales</taxon>
        <taxon>Chytriomycetaceae</taxon>
        <taxon>Physocladia</taxon>
    </lineage>
</organism>
<evidence type="ECO:0000256" key="5">
    <source>
        <dbReference type="SAM" id="Phobius"/>
    </source>
</evidence>
<evidence type="ECO:0000256" key="2">
    <source>
        <dbReference type="ARBA" id="ARBA00022801"/>
    </source>
</evidence>
<gene>
    <name evidence="7" type="ORF">HK100_011741</name>
</gene>
<dbReference type="InterPro" id="IPR001547">
    <property type="entry name" value="Glyco_hydro_5"/>
</dbReference>
<protein>
    <recommendedName>
        <fullName evidence="6">Glycoside hydrolase family 5 domain-containing protein</fullName>
    </recommendedName>
</protein>
<comment type="caution">
    <text evidence="7">The sequence shown here is derived from an EMBL/GenBank/DDBJ whole genome shotgun (WGS) entry which is preliminary data.</text>
</comment>
<dbReference type="GO" id="GO:0004553">
    <property type="term" value="F:hydrolase activity, hydrolyzing O-glycosyl compounds"/>
    <property type="evidence" value="ECO:0007669"/>
    <property type="project" value="InterPro"/>
</dbReference>
<keyword evidence="5" id="KW-0472">Membrane</keyword>
<reference evidence="7" key="1">
    <citation type="submission" date="2020-05" db="EMBL/GenBank/DDBJ databases">
        <title>Phylogenomic resolution of chytrid fungi.</title>
        <authorList>
            <person name="Stajich J.E."/>
            <person name="Amses K."/>
            <person name="Simmons R."/>
            <person name="Seto K."/>
            <person name="Myers J."/>
            <person name="Bonds A."/>
            <person name="Quandt C.A."/>
            <person name="Barry K."/>
            <person name="Liu P."/>
            <person name="Grigoriev I."/>
            <person name="Longcore J.E."/>
            <person name="James T.Y."/>
        </authorList>
    </citation>
    <scope>NUCLEOTIDE SEQUENCE</scope>
    <source>
        <strain evidence="7">JEL0513</strain>
    </source>
</reference>
<keyword evidence="5" id="KW-0812">Transmembrane</keyword>
<dbReference type="SUPFAM" id="SSF51445">
    <property type="entry name" value="(Trans)glycosidases"/>
    <property type="match status" value="1"/>
</dbReference>
<sequence length="437" mass="47701">MVLKPKVAIVVGAVTSALIAVVITVVIVVVRNKAANSSSTSAATVTPTPSAATTGTVLDTFPLSAASTVIVNAQQQPVLLHGLNWPAHLDYMIPEGLQFQSLNVIVSNITALGLNSVRLTYATQMVDEFFGDSVDTLPSRTNRTLDGFVPTNILAQIMLANPWISSTTTTMDIFDRAVNSLAQAGLMVILDNHVSRAMVCCEDNDGNGFFGDTYFNITRWIRGLEFIAGRYSNVSQVVAISLRNELRTQITDWQGAWYTNMANAAVVVHNANPNALVIVSGINYASTLAFLQDDPFNVTTTYPALKKKIVYEVHWFSTAYSNSTDWTNDPTACTTVTALENENAGFVLQSSYSYKAPLLLTEFTVNTDLFTSAPSWDHNFFECVMAWTQPNSIGWLQWVISASYYTNVTKDAGLGLLTTDFSGPSNQEYVNALKNYL</sequence>